<feature type="transmembrane region" description="Helical" evidence="1">
    <location>
        <begin position="32"/>
        <end position="53"/>
    </location>
</feature>
<protein>
    <recommendedName>
        <fullName evidence="4">CPBP family intramembrane metalloprotease</fullName>
    </recommendedName>
</protein>
<reference evidence="2 3" key="1">
    <citation type="submission" date="2019-03" db="EMBL/GenBank/DDBJ databases">
        <title>San Antonio Military Medical Center submission to MRSN (WRAIR), pending publication.</title>
        <authorList>
            <person name="Blyth D.M."/>
            <person name="Mccarthy S.L."/>
            <person name="Schall S.E."/>
            <person name="Stam J.A."/>
            <person name="Ong A.C."/>
            <person name="Mcgann P.T."/>
        </authorList>
    </citation>
    <scope>NUCLEOTIDE SEQUENCE [LARGE SCALE GENOMIC DNA]</scope>
    <source>
        <strain evidence="2 3">MRSN571793</strain>
    </source>
</reference>
<proteinExistence type="predicted"/>
<feature type="transmembrane region" description="Helical" evidence="1">
    <location>
        <begin position="119"/>
        <end position="137"/>
    </location>
</feature>
<accession>A0A4Y8L2E7</accession>
<organism evidence="2 3">
    <name type="scientific">Dysgonomonas capnocytophagoides</name>
    <dbReference type="NCBI Taxonomy" id="45254"/>
    <lineage>
        <taxon>Bacteria</taxon>
        <taxon>Pseudomonadati</taxon>
        <taxon>Bacteroidota</taxon>
        <taxon>Bacteroidia</taxon>
        <taxon>Bacteroidales</taxon>
        <taxon>Dysgonomonadaceae</taxon>
        <taxon>Dysgonomonas</taxon>
    </lineage>
</organism>
<evidence type="ECO:0000313" key="2">
    <source>
        <dbReference type="EMBL" id="TFD96825.1"/>
    </source>
</evidence>
<dbReference type="EMBL" id="SOML01000004">
    <property type="protein sequence ID" value="TFD96825.1"/>
    <property type="molecule type" value="Genomic_DNA"/>
</dbReference>
<keyword evidence="3" id="KW-1185">Reference proteome</keyword>
<dbReference type="Proteomes" id="UP000297861">
    <property type="component" value="Unassembled WGS sequence"/>
</dbReference>
<sequence>MNPRSLFLFLIKPNIPISNEHLDLKHTFYNIIQGYLLTLFFIFIIALTIGMPLKLMGLIPPRKIIVTPSIQNIFLMSIIGPIIEELIFRLPLRYKPQYIIISLSLFLFLIGRKLIGIEIVSVIVFINIGVLYYFFYIKKSLNLNSKFNNFWAEHFSFVFYFYTLSFGLLHISSYTNMIWVHYILAPFIVSVQLVMGAFVGYIRVRYNTGVFIAITIHILLNGGTCLIAIVTKSSSIL</sequence>
<evidence type="ECO:0000313" key="3">
    <source>
        <dbReference type="Proteomes" id="UP000297861"/>
    </source>
</evidence>
<feature type="transmembrane region" description="Helical" evidence="1">
    <location>
        <begin position="210"/>
        <end position="231"/>
    </location>
</feature>
<gene>
    <name evidence="2" type="ORF">E2605_08380</name>
</gene>
<keyword evidence="1" id="KW-0472">Membrane</keyword>
<evidence type="ECO:0008006" key="4">
    <source>
        <dbReference type="Google" id="ProtNLM"/>
    </source>
</evidence>
<keyword evidence="1" id="KW-0812">Transmembrane</keyword>
<dbReference type="AlphaFoldDB" id="A0A4Y8L2E7"/>
<feature type="transmembrane region" description="Helical" evidence="1">
    <location>
        <begin position="182"/>
        <end position="204"/>
    </location>
</feature>
<name>A0A4Y8L2E7_9BACT</name>
<feature type="transmembrane region" description="Helical" evidence="1">
    <location>
        <begin position="65"/>
        <end position="83"/>
    </location>
</feature>
<keyword evidence="1" id="KW-1133">Transmembrane helix</keyword>
<comment type="caution">
    <text evidence="2">The sequence shown here is derived from an EMBL/GenBank/DDBJ whole genome shotgun (WGS) entry which is preliminary data.</text>
</comment>
<evidence type="ECO:0000256" key="1">
    <source>
        <dbReference type="SAM" id="Phobius"/>
    </source>
</evidence>
<feature type="transmembrane region" description="Helical" evidence="1">
    <location>
        <begin position="157"/>
        <end position="175"/>
    </location>
</feature>